<dbReference type="Proteomes" id="UP000009328">
    <property type="component" value="Unassembled WGS sequence"/>
</dbReference>
<dbReference type="AlphaFoldDB" id="K0KUI4"/>
<gene>
    <name evidence="6" type="ORF">BN7_6425</name>
</gene>
<comment type="similarity">
    <text evidence="1">Belongs to the MsrA Met sulfoxide reductase family.</text>
</comment>
<dbReference type="GO" id="GO:0008113">
    <property type="term" value="F:peptide-methionine (S)-S-oxide reductase activity"/>
    <property type="evidence" value="ECO:0007669"/>
    <property type="project" value="UniProtKB-EC"/>
</dbReference>
<dbReference type="EMBL" id="CAIF01000274">
    <property type="protein sequence ID" value="CCH46826.1"/>
    <property type="molecule type" value="Genomic_DNA"/>
</dbReference>
<evidence type="ECO:0000313" key="6">
    <source>
        <dbReference type="EMBL" id="CCH46826.1"/>
    </source>
</evidence>
<keyword evidence="3" id="KW-0560">Oxidoreductase</keyword>
<dbReference type="PANTHER" id="PTHR43774">
    <property type="entry name" value="PEPTIDE METHIONINE SULFOXIDE REDUCTASE"/>
    <property type="match status" value="1"/>
</dbReference>
<feature type="domain" description="Peptide methionine sulphoxide reductase MsrA" evidence="5">
    <location>
        <begin position="27"/>
        <end position="129"/>
    </location>
</feature>
<sequence>MQKLVLLMDKLKIQLINKFVEVIQIVIAEVLQISYDPSTVSLKELLGFFYKTHDPTTLNSQGPDQGTQYRSAIFTHDDEDLKIAKQVTEEYQPKWGNAIVTKVEPIKNFYDAEDYHQLYLHNNPSGYECPTHFVRNI</sequence>
<evidence type="ECO:0000256" key="4">
    <source>
        <dbReference type="ARBA" id="ARBA00030643"/>
    </source>
</evidence>
<dbReference type="eggNOG" id="KOG1635">
    <property type="taxonomic scope" value="Eukaryota"/>
</dbReference>
<comment type="caution">
    <text evidence="6">The sequence shown here is derived from an EMBL/GenBank/DDBJ whole genome shotgun (WGS) entry which is preliminary data.</text>
</comment>
<protein>
    <recommendedName>
        <fullName evidence="2">peptide-methionine (S)-S-oxide reductase</fullName>
        <ecNumber evidence="2">1.8.4.11</ecNumber>
    </recommendedName>
    <alternativeName>
        <fullName evidence="4">Peptide-methionine (S)-S-oxide reductase</fullName>
    </alternativeName>
</protein>
<evidence type="ECO:0000256" key="3">
    <source>
        <dbReference type="ARBA" id="ARBA00023002"/>
    </source>
</evidence>
<dbReference type="STRING" id="1206466.K0KUI4"/>
<dbReference type="EC" id="1.8.4.11" evidence="2"/>
<name>K0KUI4_WICCF</name>
<reference evidence="6 7" key="1">
    <citation type="journal article" date="2012" name="Eukaryot. Cell">
        <title>Draft genome sequence of Wickerhamomyces ciferrii NRRL Y-1031 F-60-10.</title>
        <authorList>
            <person name="Schneider J."/>
            <person name="Andrea H."/>
            <person name="Blom J."/>
            <person name="Jaenicke S."/>
            <person name="Ruckert C."/>
            <person name="Schorsch C."/>
            <person name="Szczepanowski R."/>
            <person name="Farwick M."/>
            <person name="Goesmann A."/>
            <person name="Puhler A."/>
            <person name="Schaffer S."/>
            <person name="Tauch A."/>
            <person name="Kohler T."/>
            <person name="Brinkrolf K."/>
        </authorList>
    </citation>
    <scope>NUCLEOTIDE SEQUENCE [LARGE SCALE GENOMIC DNA]</scope>
    <source>
        <strain evidence="7">ATCC 14091 / BCRC 22168 / CBS 111 / JCM 3599 / NBRC 0793 / NRRL Y-1031 F-60-10</strain>
    </source>
</reference>
<dbReference type="SUPFAM" id="SSF55068">
    <property type="entry name" value="Peptide methionine sulfoxide reductase"/>
    <property type="match status" value="1"/>
</dbReference>
<dbReference type="Pfam" id="PF01625">
    <property type="entry name" value="PMSR"/>
    <property type="match status" value="1"/>
</dbReference>
<evidence type="ECO:0000313" key="7">
    <source>
        <dbReference type="Proteomes" id="UP000009328"/>
    </source>
</evidence>
<dbReference type="HOGENOM" id="CLU_1866701_0_0_1"/>
<evidence type="ECO:0000256" key="1">
    <source>
        <dbReference type="ARBA" id="ARBA00005591"/>
    </source>
</evidence>
<dbReference type="InParanoid" id="K0KUI4"/>
<dbReference type="PANTHER" id="PTHR43774:SF1">
    <property type="entry name" value="PEPTIDE METHIONINE SULFOXIDE REDUCTASE MSRA 2"/>
    <property type="match status" value="1"/>
</dbReference>
<dbReference type="NCBIfam" id="TIGR00401">
    <property type="entry name" value="msrA"/>
    <property type="match status" value="1"/>
</dbReference>
<dbReference type="InterPro" id="IPR036509">
    <property type="entry name" value="Met_Sox_Rdtase_MsrA_sf"/>
</dbReference>
<organism evidence="6 7">
    <name type="scientific">Wickerhamomyces ciferrii (strain ATCC 14091 / BCRC 22168 / CBS 111 / JCM 3599 / NBRC 0793 / NRRL Y-1031 F-60-10)</name>
    <name type="common">Yeast</name>
    <name type="synonym">Pichia ciferrii</name>
    <dbReference type="NCBI Taxonomy" id="1206466"/>
    <lineage>
        <taxon>Eukaryota</taxon>
        <taxon>Fungi</taxon>
        <taxon>Dikarya</taxon>
        <taxon>Ascomycota</taxon>
        <taxon>Saccharomycotina</taxon>
        <taxon>Saccharomycetes</taxon>
        <taxon>Phaffomycetales</taxon>
        <taxon>Wickerhamomycetaceae</taxon>
        <taxon>Wickerhamomyces</taxon>
    </lineage>
</organism>
<accession>K0KUI4</accession>
<keyword evidence="7" id="KW-1185">Reference proteome</keyword>
<dbReference type="Gene3D" id="3.30.1060.10">
    <property type="entry name" value="Peptide methionine sulphoxide reductase MsrA"/>
    <property type="match status" value="1"/>
</dbReference>
<evidence type="ECO:0000259" key="5">
    <source>
        <dbReference type="Pfam" id="PF01625"/>
    </source>
</evidence>
<evidence type="ECO:0000256" key="2">
    <source>
        <dbReference type="ARBA" id="ARBA00012502"/>
    </source>
</evidence>
<proteinExistence type="inferred from homology"/>
<dbReference type="InterPro" id="IPR002569">
    <property type="entry name" value="Met_Sox_Rdtase_MsrA_dom"/>
</dbReference>